<organism evidence="3 4">
    <name type="scientific">Methylomonas koyamae</name>
    <dbReference type="NCBI Taxonomy" id="702114"/>
    <lineage>
        <taxon>Bacteria</taxon>
        <taxon>Pseudomonadati</taxon>
        <taxon>Pseudomonadota</taxon>
        <taxon>Gammaproteobacteria</taxon>
        <taxon>Methylococcales</taxon>
        <taxon>Methylococcaceae</taxon>
        <taxon>Methylomonas</taxon>
    </lineage>
</organism>
<name>A0A177N7G8_9GAMM</name>
<dbReference type="Pfam" id="PF01926">
    <property type="entry name" value="MMR_HSR1"/>
    <property type="match status" value="1"/>
</dbReference>
<dbReference type="OrthoDB" id="207675at2"/>
<dbReference type="InterPro" id="IPR006073">
    <property type="entry name" value="GTP-bd"/>
</dbReference>
<protein>
    <submittedName>
        <fullName evidence="3">GTP-binding protein</fullName>
    </submittedName>
</protein>
<dbReference type="SUPFAM" id="SSF52540">
    <property type="entry name" value="P-loop containing nucleoside triphosphate hydrolases"/>
    <property type="match status" value="1"/>
</dbReference>
<dbReference type="AlphaFoldDB" id="A0A177N7G8"/>
<dbReference type="GO" id="GO:0005525">
    <property type="term" value="F:GTP binding"/>
    <property type="evidence" value="ECO:0007669"/>
    <property type="project" value="InterPro"/>
</dbReference>
<dbReference type="GO" id="GO:0005737">
    <property type="term" value="C:cytoplasm"/>
    <property type="evidence" value="ECO:0007669"/>
    <property type="project" value="TreeGrafter"/>
</dbReference>
<evidence type="ECO:0000313" key="4">
    <source>
        <dbReference type="Proteomes" id="UP000077857"/>
    </source>
</evidence>
<reference evidence="3 4" key="1">
    <citation type="submission" date="2016-03" db="EMBL/GenBank/DDBJ databases">
        <authorList>
            <person name="Ploux O."/>
        </authorList>
    </citation>
    <scope>NUCLEOTIDE SEQUENCE [LARGE SCALE GENOMIC DNA]</scope>
    <source>
        <strain evidence="3 4">R-45378</strain>
    </source>
</reference>
<comment type="caution">
    <text evidence="3">The sequence shown here is derived from an EMBL/GenBank/DDBJ whole genome shotgun (WGS) entry which is preliminary data.</text>
</comment>
<dbReference type="RefSeq" id="WP_064041652.1">
    <property type="nucleotide sequence ID" value="NZ_LUUJ01000103.1"/>
</dbReference>
<evidence type="ECO:0000256" key="1">
    <source>
        <dbReference type="SAM" id="Coils"/>
    </source>
</evidence>
<dbReference type="Proteomes" id="UP000077857">
    <property type="component" value="Unassembled WGS sequence"/>
</dbReference>
<dbReference type="PANTHER" id="PTHR42714">
    <property type="entry name" value="TRNA MODIFICATION GTPASE GTPBP3"/>
    <property type="match status" value="1"/>
</dbReference>
<gene>
    <name evidence="3" type="ORF">A1507_18170</name>
</gene>
<feature type="domain" description="G" evidence="2">
    <location>
        <begin position="58"/>
        <end position="211"/>
    </location>
</feature>
<feature type="coiled-coil region" evidence="1">
    <location>
        <begin position="5"/>
        <end position="39"/>
    </location>
</feature>
<accession>A0A177N7G8</accession>
<keyword evidence="1" id="KW-0175">Coiled coil</keyword>
<proteinExistence type="predicted"/>
<dbReference type="Gene3D" id="3.40.50.300">
    <property type="entry name" value="P-loop containing nucleotide triphosphate hydrolases"/>
    <property type="match status" value="1"/>
</dbReference>
<dbReference type="EMBL" id="LUUJ01000103">
    <property type="protein sequence ID" value="OAI13080.1"/>
    <property type="molecule type" value="Genomic_DNA"/>
</dbReference>
<dbReference type="InterPro" id="IPR027417">
    <property type="entry name" value="P-loop_NTPase"/>
</dbReference>
<evidence type="ECO:0000259" key="2">
    <source>
        <dbReference type="Pfam" id="PF01926"/>
    </source>
</evidence>
<sequence>MLEFIQLLKQRYEIVLQQLDRKNSRFTEYQQRIEQLLHAEAFIRKGQLLENQPALPLQIAVIGPTQAGKSSVVNLLLNNEIAGVSPLAGYTVHAQGFCHRVPIEDCAGLQQYFGRFQQLQRDGLRSGRYDCYSLSPAAADSGLLPDCVLWDTPDFDSIDSADYREGVVRTIALADAVILVVSKEKYADQSVWDLMKFIEAYRQPTLVCVNKLSEGSEAVILDSLRDKWRQTRSDPPPPMVALLFQKAPAQPQWPVQASRLVAELAKKAQRSKHADKQQQLIGRYWLPWLEPVFSEHHAQRHWQTLVDQCLADALRDYRRDYLNHPHHYETFQNALLNLLTLLEIPGLARILGKTRRAMTWPFRKLMDWGNAKSAANPSHELAVLQQLGEHLLIQLADRVLEKTETEPADSYWWRENAMALRQRRGEILLAYQRAVDSYHQDFQQDVEAAAQRLYRKLQDQPLVLNSLRATRATTDAGAMLLAIQAGGIGVQDLVITPLILTITSLLAESAIGSYMHRVEAELKQHQFATVNNALFDGCLKQRLYQLPLAVHSQTRFNISEQQCHAAELALKEKKHGLRIL</sequence>
<evidence type="ECO:0000313" key="3">
    <source>
        <dbReference type="EMBL" id="OAI13080.1"/>
    </source>
</evidence>
<dbReference type="PANTHER" id="PTHR42714:SF6">
    <property type="entry name" value="TRANSLATION INITIATION FACTOR IF-2"/>
    <property type="match status" value="1"/>
</dbReference>
<dbReference type="CDD" id="cd00882">
    <property type="entry name" value="Ras_like_GTPase"/>
    <property type="match status" value="1"/>
</dbReference>
<dbReference type="GO" id="GO:0030488">
    <property type="term" value="P:tRNA methylation"/>
    <property type="evidence" value="ECO:0007669"/>
    <property type="project" value="TreeGrafter"/>
</dbReference>
<dbReference type="GO" id="GO:0002098">
    <property type="term" value="P:tRNA wobble uridine modification"/>
    <property type="evidence" value="ECO:0007669"/>
    <property type="project" value="TreeGrafter"/>
</dbReference>